<sequence>MSPVCVSGTRLVSSAGSVAGGGRAGLDRLLVAFEALSVLSSHVQVTSASPGVSSRVVGPSNTAIGHLSQLIKSWVSDVHAESQATGVPAHWIAAEMTIHESGGPAGSGKMARAYELMQLKRGTLGAATADKINPATNVLYRAKLWH</sequence>
<evidence type="ECO:0000313" key="1">
    <source>
        <dbReference type="EMBL" id="PSR24023.1"/>
    </source>
</evidence>
<dbReference type="AlphaFoldDB" id="A0A2T2WP76"/>
<dbReference type="Proteomes" id="UP000242699">
    <property type="component" value="Unassembled WGS sequence"/>
</dbReference>
<accession>A0A2T2WP76</accession>
<name>A0A2T2WP76_9FIRM</name>
<dbReference type="Gene3D" id="1.10.530.10">
    <property type="match status" value="1"/>
</dbReference>
<comment type="caution">
    <text evidence="1">The sequence shown here is derived from an EMBL/GenBank/DDBJ whole genome shotgun (WGS) entry which is preliminary data.</text>
</comment>
<evidence type="ECO:0000313" key="2">
    <source>
        <dbReference type="Proteomes" id="UP000242699"/>
    </source>
</evidence>
<protein>
    <submittedName>
        <fullName evidence="1">Uncharacterized protein</fullName>
    </submittedName>
</protein>
<gene>
    <name evidence="1" type="ORF">C7B43_19615</name>
</gene>
<organism evidence="1 2">
    <name type="scientific">Sulfobacillus benefaciens</name>
    <dbReference type="NCBI Taxonomy" id="453960"/>
    <lineage>
        <taxon>Bacteria</taxon>
        <taxon>Bacillati</taxon>
        <taxon>Bacillota</taxon>
        <taxon>Clostridia</taxon>
        <taxon>Eubacteriales</taxon>
        <taxon>Clostridiales Family XVII. Incertae Sedis</taxon>
        <taxon>Sulfobacillus</taxon>
    </lineage>
</organism>
<proteinExistence type="predicted"/>
<dbReference type="EMBL" id="PXYT01000087">
    <property type="protein sequence ID" value="PSR24023.1"/>
    <property type="molecule type" value="Genomic_DNA"/>
</dbReference>
<reference evidence="1 2" key="1">
    <citation type="journal article" date="2014" name="BMC Genomics">
        <title>Comparison of environmental and isolate Sulfobacillus genomes reveals diverse carbon, sulfur, nitrogen, and hydrogen metabolisms.</title>
        <authorList>
            <person name="Justice N.B."/>
            <person name="Norman A."/>
            <person name="Brown C.T."/>
            <person name="Singh A."/>
            <person name="Thomas B.C."/>
            <person name="Banfield J.F."/>
        </authorList>
    </citation>
    <scope>NUCLEOTIDE SEQUENCE [LARGE SCALE GENOMIC DNA]</scope>
    <source>
        <strain evidence="1">AMDSBA1</strain>
    </source>
</reference>